<protein>
    <submittedName>
        <fullName evidence="1">Uncharacterized protein</fullName>
    </submittedName>
</protein>
<keyword evidence="2" id="KW-1185">Reference proteome</keyword>
<sequence>MGTGIDKQVLQRPDLAFYEYCLVHFKLNRGIYNTIDQRLFDNGLVDIMDRRRAIIQFLEFAARDQGVSTGKFISFGRGKLANVLDSFLERTQQAV</sequence>
<dbReference type="Proteomes" id="UP001519887">
    <property type="component" value="Unassembled WGS sequence"/>
</dbReference>
<gene>
    <name evidence="1" type="ORF">K0U00_17500</name>
</gene>
<organism evidence="1 2">
    <name type="scientific">Paenibacillus sepulcri</name>
    <dbReference type="NCBI Taxonomy" id="359917"/>
    <lineage>
        <taxon>Bacteria</taxon>
        <taxon>Bacillati</taxon>
        <taxon>Bacillota</taxon>
        <taxon>Bacilli</taxon>
        <taxon>Bacillales</taxon>
        <taxon>Paenibacillaceae</taxon>
        <taxon>Paenibacillus</taxon>
    </lineage>
</organism>
<comment type="caution">
    <text evidence="1">The sequence shown here is derived from an EMBL/GenBank/DDBJ whole genome shotgun (WGS) entry which is preliminary data.</text>
</comment>
<accession>A0ABS7C4L6</accession>
<evidence type="ECO:0000313" key="2">
    <source>
        <dbReference type="Proteomes" id="UP001519887"/>
    </source>
</evidence>
<reference evidence="1 2" key="1">
    <citation type="submission" date="2021-07" db="EMBL/GenBank/DDBJ databases">
        <title>Paenibacillus radiodurans sp. nov., isolated from the southeastern edge of Tengger Desert.</title>
        <authorList>
            <person name="Zhang G."/>
        </authorList>
    </citation>
    <scope>NUCLEOTIDE SEQUENCE [LARGE SCALE GENOMIC DNA]</scope>
    <source>
        <strain evidence="1 2">CCM 7311</strain>
    </source>
</reference>
<name>A0ABS7C4L6_9BACL</name>
<dbReference type="EMBL" id="JAHZIK010000441">
    <property type="protein sequence ID" value="MBW7455826.1"/>
    <property type="molecule type" value="Genomic_DNA"/>
</dbReference>
<dbReference type="RefSeq" id="WP_210039698.1">
    <property type="nucleotide sequence ID" value="NZ_JBHLVU010000008.1"/>
</dbReference>
<evidence type="ECO:0000313" key="1">
    <source>
        <dbReference type="EMBL" id="MBW7455826.1"/>
    </source>
</evidence>
<proteinExistence type="predicted"/>